<dbReference type="InterPro" id="IPR026060">
    <property type="entry name" value="AMY1"/>
</dbReference>
<proteinExistence type="inferred from homology"/>
<keyword evidence="4" id="KW-0175">Coiled coil</keyword>
<evidence type="ECO:0000313" key="5">
    <source>
        <dbReference type="EMBL" id="CAI5747326.1"/>
    </source>
</evidence>
<gene>
    <name evidence="5" type="ORF">PDE001_LOCUS12238</name>
</gene>
<dbReference type="PANTHER" id="PTHR13168:SF0">
    <property type="entry name" value="C-MYC-BINDING PROTEIN"/>
    <property type="match status" value="1"/>
</dbReference>
<evidence type="ECO:0000256" key="2">
    <source>
        <dbReference type="ARBA" id="ARBA00009389"/>
    </source>
</evidence>
<keyword evidence="6" id="KW-1185">Reference proteome</keyword>
<comment type="subcellular location">
    <subcellularLocation>
        <location evidence="1">Nucleus</location>
    </subcellularLocation>
</comment>
<evidence type="ECO:0000256" key="1">
    <source>
        <dbReference type="ARBA" id="ARBA00004123"/>
    </source>
</evidence>
<accession>A0AAV0VE05</accession>
<name>A0AAV0VE05_9STRA</name>
<evidence type="ECO:0000256" key="4">
    <source>
        <dbReference type="SAM" id="Coils"/>
    </source>
</evidence>
<feature type="coiled-coil region" evidence="4">
    <location>
        <begin position="57"/>
        <end position="84"/>
    </location>
</feature>
<dbReference type="GO" id="GO:0005634">
    <property type="term" value="C:nucleus"/>
    <property type="evidence" value="ECO:0007669"/>
    <property type="project" value="UniProtKB-SubCell"/>
</dbReference>
<sequence length="118" mass="13651">MQTPDSKIEDISGLFREKWCRHYIDEVLVELYQEEDKPSNAVNYVKQCLGSPNNIDVDALQTENEQLKKKNAELIKIIEELDKRASCKAARDVTMSCWGYYYSAVFFYLVSLDLDGSQ</sequence>
<dbReference type="AlphaFoldDB" id="A0AAV0VE05"/>
<dbReference type="EMBL" id="CANTFM010002688">
    <property type="protein sequence ID" value="CAI5747326.1"/>
    <property type="molecule type" value="Genomic_DNA"/>
</dbReference>
<evidence type="ECO:0000313" key="6">
    <source>
        <dbReference type="Proteomes" id="UP001162029"/>
    </source>
</evidence>
<reference evidence="5" key="1">
    <citation type="submission" date="2022-12" db="EMBL/GenBank/DDBJ databases">
        <authorList>
            <person name="Webb A."/>
        </authorList>
    </citation>
    <scope>NUCLEOTIDE SEQUENCE</scope>
    <source>
        <strain evidence="5">Pd1</strain>
    </source>
</reference>
<dbReference type="GO" id="GO:0003713">
    <property type="term" value="F:transcription coactivator activity"/>
    <property type="evidence" value="ECO:0007669"/>
    <property type="project" value="InterPro"/>
</dbReference>
<evidence type="ECO:0000256" key="3">
    <source>
        <dbReference type="ARBA" id="ARBA00023242"/>
    </source>
</evidence>
<protein>
    <submittedName>
        <fullName evidence="5">Uncharacterized protein</fullName>
    </submittedName>
</protein>
<keyword evidence="3" id="KW-0539">Nucleus</keyword>
<dbReference type="PANTHER" id="PTHR13168">
    <property type="entry name" value="ASSOCIATE OF C-MYC AMY-1"/>
    <property type="match status" value="1"/>
</dbReference>
<comment type="caution">
    <text evidence="5">The sequence shown here is derived from an EMBL/GenBank/DDBJ whole genome shotgun (WGS) entry which is preliminary data.</text>
</comment>
<organism evidence="5 6">
    <name type="scientific">Peronospora destructor</name>
    <dbReference type="NCBI Taxonomy" id="86335"/>
    <lineage>
        <taxon>Eukaryota</taxon>
        <taxon>Sar</taxon>
        <taxon>Stramenopiles</taxon>
        <taxon>Oomycota</taxon>
        <taxon>Peronosporomycetes</taxon>
        <taxon>Peronosporales</taxon>
        <taxon>Peronosporaceae</taxon>
        <taxon>Peronospora</taxon>
    </lineage>
</organism>
<comment type="similarity">
    <text evidence="2">Belongs to the AMY1 family.</text>
</comment>
<dbReference type="Proteomes" id="UP001162029">
    <property type="component" value="Unassembled WGS sequence"/>
</dbReference>